<evidence type="ECO:0000313" key="3">
    <source>
        <dbReference type="EMBL" id="OGY67924.1"/>
    </source>
</evidence>
<dbReference type="AlphaFoldDB" id="A0A1G1ZTN3"/>
<comment type="caution">
    <text evidence="3">The sequence shown here is derived from an EMBL/GenBank/DDBJ whole genome shotgun (WGS) entry which is preliminary data.</text>
</comment>
<proteinExistence type="predicted"/>
<protein>
    <recommendedName>
        <fullName evidence="5">PKD domain-containing protein</fullName>
    </recommendedName>
</protein>
<evidence type="ECO:0000256" key="1">
    <source>
        <dbReference type="SAM" id="MobiDB-lite"/>
    </source>
</evidence>
<evidence type="ECO:0000256" key="2">
    <source>
        <dbReference type="SAM" id="Phobius"/>
    </source>
</evidence>
<evidence type="ECO:0008006" key="5">
    <source>
        <dbReference type="Google" id="ProtNLM"/>
    </source>
</evidence>
<dbReference type="STRING" id="1798410.A3H63_02725"/>
<keyword evidence="2" id="KW-1133">Transmembrane helix</keyword>
<sequence length="288" mass="31036">MRQFRSPDGLGLRPSVGAVGARRRSRPALDGTDSGAVRNTGGAADKEEQIGEGAEIEVTGKILYTFRMSRYLAIGTALVFLGVIFYALFTKENTFVYRFPALKKVQETELVQAIISKLENIGEPKNNGLPETSPQQIIQGGAKKILDKAQEGVGATIEKISDTVSGVVNNLKSEALQLVKGTVDKQVETLGEKLGVDVQQTTPSISESPIIFGVKAGVAAYFTIRNREAGAIDYRVDWQDGSTDSGALQGNKSAVLSHRWEKPGTYLLKFTITLGGKGNDYLISITIL</sequence>
<keyword evidence="2" id="KW-0472">Membrane</keyword>
<dbReference type="EMBL" id="MHJM01000013">
    <property type="protein sequence ID" value="OGY67924.1"/>
    <property type="molecule type" value="Genomic_DNA"/>
</dbReference>
<feature type="transmembrane region" description="Helical" evidence="2">
    <location>
        <begin position="71"/>
        <end position="89"/>
    </location>
</feature>
<gene>
    <name evidence="3" type="ORF">A3H63_02725</name>
</gene>
<dbReference type="Proteomes" id="UP000176284">
    <property type="component" value="Unassembled WGS sequence"/>
</dbReference>
<name>A0A1G1ZTN3_9BACT</name>
<feature type="region of interest" description="Disordered" evidence="1">
    <location>
        <begin position="1"/>
        <end position="48"/>
    </location>
</feature>
<reference evidence="3 4" key="1">
    <citation type="journal article" date="2016" name="Nat. Commun.">
        <title>Thousands of microbial genomes shed light on interconnected biogeochemical processes in an aquifer system.</title>
        <authorList>
            <person name="Anantharaman K."/>
            <person name="Brown C.T."/>
            <person name="Hug L.A."/>
            <person name="Sharon I."/>
            <person name="Castelle C.J."/>
            <person name="Probst A.J."/>
            <person name="Thomas B.C."/>
            <person name="Singh A."/>
            <person name="Wilkins M.J."/>
            <person name="Karaoz U."/>
            <person name="Brodie E.L."/>
            <person name="Williams K.H."/>
            <person name="Hubbard S.S."/>
            <person name="Banfield J.F."/>
        </authorList>
    </citation>
    <scope>NUCLEOTIDE SEQUENCE [LARGE SCALE GENOMIC DNA]</scope>
</reference>
<organism evidence="3 4">
    <name type="scientific">Candidatus Harrisonbacteria bacterium RIFCSPLOWO2_02_FULL_45_10c</name>
    <dbReference type="NCBI Taxonomy" id="1798410"/>
    <lineage>
        <taxon>Bacteria</taxon>
        <taxon>Candidatus Harrisoniibacteriota</taxon>
    </lineage>
</organism>
<dbReference type="InterPro" id="IPR013783">
    <property type="entry name" value="Ig-like_fold"/>
</dbReference>
<accession>A0A1G1ZTN3</accession>
<dbReference type="Gene3D" id="2.60.40.10">
    <property type="entry name" value="Immunoglobulins"/>
    <property type="match status" value="1"/>
</dbReference>
<keyword evidence="2" id="KW-0812">Transmembrane</keyword>
<evidence type="ECO:0000313" key="4">
    <source>
        <dbReference type="Proteomes" id="UP000176284"/>
    </source>
</evidence>